<evidence type="ECO:0000313" key="2">
    <source>
        <dbReference type="EMBL" id="EKC62938.1"/>
    </source>
</evidence>
<feature type="region of interest" description="Disordered" evidence="1">
    <location>
        <begin position="23"/>
        <end position="44"/>
    </location>
</feature>
<feature type="non-terminal residue" evidence="2">
    <location>
        <position position="64"/>
    </location>
</feature>
<gene>
    <name evidence="2" type="ORF">OBE_07727</name>
</gene>
<proteinExistence type="predicted"/>
<organism evidence="2">
    <name type="scientific">human gut metagenome</name>
    <dbReference type="NCBI Taxonomy" id="408170"/>
    <lineage>
        <taxon>unclassified sequences</taxon>
        <taxon>metagenomes</taxon>
        <taxon>organismal metagenomes</taxon>
    </lineage>
</organism>
<evidence type="ECO:0000256" key="1">
    <source>
        <dbReference type="SAM" id="MobiDB-lite"/>
    </source>
</evidence>
<name>K1SZ63_9ZZZZ</name>
<protein>
    <submittedName>
        <fullName evidence="2">Uncharacterized protein</fullName>
    </submittedName>
</protein>
<comment type="caution">
    <text evidence="2">The sequence shown here is derived from an EMBL/GenBank/DDBJ whole genome shotgun (WGS) entry which is preliminary data.</text>
</comment>
<dbReference type="EMBL" id="AJWZ01005308">
    <property type="protein sequence ID" value="EKC62938.1"/>
    <property type="molecule type" value="Genomic_DNA"/>
</dbReference>
<accession>K1SZ63</accession>
<dbReference type="AlphaFoldDB" id="K1SZ63"/>
<reference evidence="2" key="1">
    <citation type="journal article" date="2013" name="Environ. Microbiol.">
        <title>Microbiota from the distal guts of lean and obese adolescents exhibit partial functional redundancy besides clear differences in community structure.</title>
        <authorList>
            <person name="Ferrer M."/>
            <person name="Ruiz A."/>
            <person name="Lanza F."/>
            <person name="Haange S.B."/>
            <person name="Oberbach A."/>
            <person name="Till H."/>
            <person name="Bargiela R."/>
            <person name="Campoy C."/>
            <person name="Segura M.T."/>
            <person name="Richter M."/>
            <person name="von Bergen M."/>
            <person name="Seifert J."/>
            <person name="Suarez A."/>
        </authorList>
    </citation>
    <scope>NUCLEOTIDE SEQUENCE</scope>
</reference>
<sequence length="64" mass="7343">MMLSDGVSQLFLDFSLHGEEGKDKQKVQGLTAKQRKARYTEDHEGQAVKDRVDEYLMKKTDKAI</sequence>